<dbReference type="Proteomes" id="UP000009168">
    <property type="component" value="Unassembled WGS sequence"/>
</dbReference>
<dbReference type="InParanoid" id="I7MLX4"/>
<feature type="region of interest" description="Disordered" evidence="2">
    <location>
        <begin position="833"/>
        <end position="858"/>
    </location>
</feature>
<dbReference type="eggNOG" id="ENOG502SM4F">
    <property type="taxonomic scope" value="Eukaryota"/>
</dbReference>
<proteinExistence type="predicted"/>
<dbReference type="RefSeq" id="XP_001023486.2">
    <property type="nucleotide sequence ID" value="XM_001023486.2"/>
</dbReference>
<dbReference type="KEGG" id="tet:TTHERM_00535770"/>
<reference evidence="4" key="1">
    <citation type="journal article" date="2006" name="PLoS Biol.">
        <title>Macronuclear genome sequence of the ciliate Tetrahymena thermophila, a model eukaryote.</title>
        <authorList>
            <person name="Eisen J.A."/>
            <person name="Coyne R.S."/>
            <person name="Wu M."/>
            <person name="Wu D."/>
            <person name="Thiagarajan M."/>
            <person name="Wortman J.R."/>
            <person name="Badger J.H."/>
            <person name="Ren Q."/>
            <person name="Amedeo P."/>
            <person name="Jones K.M."/>
            <person name="Tallon L.J."/>
            <person name="Delcher A.L."/>
            <person name="Salzberg S.L."/>
            <person name="Silva J.C."/>
            <person name="Haas B.J."/>
            <person name="Majoros W.H."/>
            <person name="Farzad M."/>
            <person name="Carlton J.M."/>
            <person name="Smith R.K. Jr."/>
            <person name="Garg J."/>
            <person name="Pearlman R.E."/>
            <person name="Karrer K.M."/>
            <person name="Sun L."/>
            <person name="Manning G."/>
            <person name="Elde N.C."/>
            <person name="Turkewitz A.P."/>
            <person name="Asai D.J."/>
            <person name="Wilkes D.E."/>
            <person name="Wang Y."/>
            <person name="Cai H."/>
            <person name="Collins K."/>
            <person name="Stewart B.A."/>
            <person name="Lee S.R."/>
            <person name="Wilamowska K."/>
            <person name="Weinberg Z."/>
            <person name="Ruzzo W.L."/>
            <person name="Wloga D."/>
            <person name="Gaertig J."/>
            <person name="Frankel J."/>
            <person name="Tsao C.-C."/>
            <person name="Gorovsky M.A."/>
            <person name="Keeling P.J."/>
            <person name="Waller R.F."/>
            <person name="Patron N.J."/>
            <person name="Cherry J.M."/>
            <person name="Stover N.A."/>
            <person name="Krieger C.J."/>
            <person name="del Toro C."/>
            <person name="Ryder H.F."/>
            <person name="Williamson S.C."/>
            <person name="Barbeau R.A."/>
            <person name="Hamilton E.P."/>
            <person name="Orias E."/>
        </authorList>
    </citation>
    <scope>NUCLEOTIDE SEQUENCE [LARGE SCALE GENOMIC DNA]</scope>
    <source>
        <strain evidence="4">SB210</strain>
    </source>
</reference>
<evidence type="ECO:0000256" key="1">
    <source>
        <dbReference type="SAM" id="Coils"/>
    </source>
</evidence>
<feature type="coiled-coil region" evidence="1">
    <location>
        <begin position="76"/>
        <end position="235"/>
    </location>
</feature>
<evidence type="ECO:0000313" key="3">
    <source>
        <dbReference type="EMBL" id="EAS03241.2"/>
    </source>
</evidence>
<name>I7MLX4_TETTS</name>
<evidence type="ECO:0000313" key="4">
    <source>
        <dbReference type="Proteomes" id="UP000009168"/>
    </source>
</evidence>
<dbReference type="OrthoDB" id="292583at2759"/>
<dbReference type="EMBL" id="GG662495">
    <property type="protein sequence ID" value="EAS03241.2"/>
    <property type="molecule type" value="Genomic_DNA"/>
</dbReference>
<protein>
    <submittedName>
        <fullName evidence="3">Uncharacterized protein</fullName>
    </submittedName>
</protein>
<evidence type="ECO:0000256" key="2">
    <source>
        <dbReference type="SAM" id="MobiDB-lite"/>
    </source>
</evidence>
<sequence length="858" mass="102687">MVIEEAEQRFILIPTQENLLHQKLLQGEHYLHQIFKKLTQHIIQAEKNFDSERIKEKNKQFELNTQLSQLLTQIDKQNKSDDIVQSEQNLIQLNKKQNIELVYQNVQLQKLSNDLASKLNQKQNENIKQTYIQNEQLQKQVSQLQIENNKNLYKMDQNIVLLNSTIAILKAQLKKVEDRNKDLEYSYQKILEQNKLLNLENETLIKQMNDLNQQLDSTTQNKQIKENELDEMKKIILTNTKIIKEMKEKLNKLTTQKMTFVIPPDNKDFNEEKYFFDSIKSSYFNKSYFIKQIKANMEGFDQEQIQVNMRSFEDQDKNDSIVDLTKYRYNLPQFYCFIKDNFQNLFKQVENTTQIPYNFLATIRGILDSKYNEFLLCSNQNYQNVSLFADFVYSWLITFDINQNSRKITKFHTNTLTSNLLELRITQFYITLNNHLLSKLWEFVTFREILNEDLSKEELYFYLFCRNQIFKGPQLESLSSTFEIINYIQIDEAIILIRSVLTKFDQSTVEYLISQIKNKSVLKGKKQLVDAQLVLRLLLEYFRTERQQRYKLIKQLFYSQKLENKDGKYTLNFTSFRNIFHKNFISTTELEKAQIYRECYSIGKGIVNHDTFFTVCNENGFFIKQLKLNLPTEFPLFNKITKQYEPDDLLLSQNLQTFKNFYTDEQCQKNWQVISQYIQSQGLEPQLQNYQLFIKQNDQFNKNLVCQNLQGKSYIFFLFEKIKDIQTSIYLKILQKQVEIDDLQIIEIQKNLQQQLSNSCLTAISILQKNKQKKYELQTQKISILQRWAKTKISKWYTLINELLLSKYKTMLLQQGIQPFQNINNQIITEKTDNEEQENDYDDLQFQKQTSKKQQKFL</sequence>
<feature type="compositionally biased region" description="Acidic residues" evidence="2">
    <location>
        <begin position="833"/>
        <end position="843"/>
    </location>
</feature>
<accession>I7MLX4</accession>
<keyword evidence="4" id="KW-1185">Reference proteome</keyword>
<organism evidence="3 4">
    <name type="scientific">Tetrahymena thermophila (strain SB210)</name>
    <dbReference type="NCBI Taxonomy" id="312017"/>
    <lineage>
        <taxon>Eukaryota</taxon>
        <taxon>Sar</taxon>
        <taxon>Alveolata</taxon>
        <taxon>Ciliophora</taxon>
        <taxon>Intramacronucleata</taxon>
        <taxon>Oligohymenophorea</taxon>
        <taxon>Hymenostomatida</taxon>
        <taxon>Tetrahymenina</taxon>
        <taxon>Tetrahymenidae</taxon>
        <taxon>Tetrahymena</taxon>
    </lineage>
</organism>
<gene>
    <name evidence="3" type="ORF">TTHERM_00535770</name>
</gene>
<dbReference type="PANTHER" id="PTHR39867">
    <property type="entry name" value="HELICASE ATP-BINDING DOMAIN-CONTAINING PROTEIN"/>
    <property type="match status" value="1"/>
</dbReference>
<dbReference type="GeneID" id="7826582"/>
<keyword evidence="1" id="KW-0175">Coiled coil</keyword>
<dbReference type="PANTHER" id="PTHR39867:SF1">
    <property type="entry name" value="HELICASE ATP-BINDING DOMAIN-CONTAINING PROTEIN"/>
    <property type="match status" value="1"/>
</dbReference>
<dbReference type="AlphaFoldDB" id="I7MLX4"/>
<dbReference type="STRING" id="312017.I7MLX4"/>